<name>K2PWD2_9FLAO</name>
<dbReference type="AlphaFoldDB" id="K2PWD2"/>
<sequence>MLLRKGNSLLVSILLILVLSNLSREAPSLDKFNQGAISHQTTQESNLSSRIQIQFQFQAFTNIYKQFDVKTETLNIIRPFEGLVRFTSPLLITTFFTLNKDLELHSLSAKNRIIQHLLPFHGFS</sequence>
<organism evidence="1 2">
    <name type="scientific">Galbibacter marinus</name>
    <dbReference type="NCBI Taxonomy" id="555500"/>
    <lineage>
        <taxon>Bacteria</taxon>
        <taxon>Pseudomonadati</taxon>
        <taxon>Bacteroidota</taxon>
        <taxon>Flavobacteriia</taxon>
        <taxon>Flavobacteriales</taxon>
        <taxon>Flavobacteriaceae</taxon>
        <taxon>Galbibacter</taxon>
    </lineage>
</organism>
<evidence type="ECO:0000313" key="2">
    <source>
        <dbReference type="Proteomes" id="UP000007364"/>
    </source>
</evidence>
<accession>K2PWD2</accession>
<keyword evidence="2" id="KW-1185">Reference proteome</keyword>
<evidence type="ECO:0000313" key="1">
    <source>
        <dbReference type="EMBL" id="EKF55744.1"/>
    </source>
</evidence>
<gene>
    <name evidence="1" type="ORF">I215_05902</name>
</gene>
<protein>
    <submittedName>
        <fullName evidence="1">Uncharacterized protein</fullName>
    </submittedName>
</protein>
<proteinExistence type="predicted"/>
<reference evidence="1 2" key="1">
    <citation type="journal article" date="2012" name="J. Bacteriol.">
        <title>Genome Sequence of Galbibacter marinum Type Strain ck-I2-15.</title>
        <authorList>
            <person name="Lai Q."/>
            <person name="Li C."/>
            <person name="Shao Z."/>
        </authorList>
    </citation>
    <scope>NUCLEOTIDE SEQUENCE [LARGE SCALE GENOMIC DNA]</scope>
    <source>
        <strain evidence="2">ck-I2-15</strain>
    </source>
</reference>
<comment type="caution">
    <text evidence="1">The sequence shown here is derived from an EMBL/GenBank/DDBJ whole genome shotgun (WGS) entry which is preliminary data.</text>
</comment>
<dbReference type="STRING" id="555500.I215_05902"/>
<dbReference type="Proteomes" id="UP000007364">
    <property type="component" value="Unassembled WGS sequence"/>
</dbReference>
<dbReference type="EMBL" id="AMSG01000005">
    <property type="protein sequence ID" value="EKF55744.1"/>
    <property type="molecule type" value="Genomic_DNA"/>
</dbReference>